<keyword evidence="1" id="KW-0175">Coiled coil</keyword>
<dbReference type="InterPro" id="IPR044951">
    <property type="entry name" value="SPC24-like"/>
</dbReference>
<evidence type="ECO:0000313" key="2">
    <source>
        <dbReference type="EMBL" id="MQL81576.1"/>
    </source>
</evidence>
<accession>A0A843UHU2</accession>
<evidence type="ECO:0000313" key="3">
    <source>
        <dbReference type="Proteomes" id="UP000652761"/>
    </source>
</evidence>
<dbReference type="AlphaFoldDB" id="A0A843UHU2"/>
<sequence>KQRPIRHCHCLKFKRRAARRRFRPRRSLLVVDPPCLRSRPPGCGTGHPAAAGTTPSTLVHWQRSSVQGHSRRFNVERVFSLGDDLIAVLNMKREIDNLKHCLEGAEALHSSCEAEFHEVRSSLEAIRENIGDLEHQRLSIKEQRASMKKKERDELRMQNTLCMCAQVTRIIPDLVDQTRISGYIVNGDKKKFERFEFESASSSFETCDRLWKMIDP</sequence>
<keyword evidence="3" id="KW-1185">Reference proteome</keyword>
<dbReference type="Proteomes" id="UP000652761">
    <property type="component" value="Unassembled WGS sequence"/>
</dbReference>
<feature type="coiled-coil region" evidence="1">
    <location>
        <begin position="88"/>
        <end position="143"/>
    </location>
</feature>
<feature type="non-terminal residue" evidence="2">
    <location>
        <position position="1"/>
    </location>
</feature>
<dbReference type="PANTHER" id="PTHR35730">
    <property type="entry name" value="KINETOCHORE PROTEIN SPC24 HOMOLOG-RELATED"/>
    <property type="match status" value="1"/>
</dbReference>
<dbReference type="EMBL" id="NMUH01000575">
    <property type="protein sequence ID" value="MQL81576.1"/>
    <property type="molecule type" value="Genomic_DNA"/>
</dbReference>
<dbReference type="OrthoDB" id="1906227at2759"/>
<organism evidence="2 3">
    <name type="scientific">Colocasia esculenta</name>
    <name type="common">Wild taro</name>
    <name type="synonym">Arum esculentum</name>
    <dbReference type="NCBI Taxonomy" id="4460"/>
    <lineage>
        <taxon>Eukaryota</taxon>
        <taxon>Viridiplantae</taxon>
        <taxon>Streptophyta</taxon>
        <taxon>Embryophyta</taxon>
        <taxon>Tracheophyta</taxon>
        <taxon>Spermatophyta</taxon>
        <taxon>Magnoliopsida</taxon>
        <taxon>Liliopsida</taxon>
        <taxon>Araceae</taxon>
        <taxon>Aroideae</taxon>
        <taxon>Colocasieae</taxon>
        <taxon>Colocasia</taxon>
    </lineage>
</organism>
<evidence type="ECO:0000256" key="1">
    <source>
        <dbReference type="SAM" id="Coils"/>
    </source>
</evidence>
<dbReference type="GO" id="GO:0051983">
    <property type="term" value="P:regulation of chromosome segregation"/>
    <property type="evidence" value="ECO:0007669"/>
    <property type="project" value="InterPro"/>
</dbReference>
<name>A0A843UHU2_COLES</name>
<dbReference type="PANTHER" id="PTHR35730:SF2">
    <property type="entry name" value="KINETOCHORE PROTEIN SPC24 HOMOLOG-RELATED"/>
    <property type="match status" value="1"/>
</dbReference>
<protein>
    <submittedName>
        <fullName evidence="2">Uncharacterized protein</fullName>
    </submittedName>
</protein>
<gene>
    <name evidence="2" type="ORF">Taro_014028</name>
</gene>
<proteinExistence type="predicted"/>
<comment type="caution">
    <text evidence="2">The sequence shown here is derived from an EMBL/GenBank/DDBJ whole genome shotgun (WGS) entry which is preliminary data.</text>
</comment>
<reference evidence="2" key="1">
    <citation type="submission" date="2017-07" db="EMBL/GenBank/DDBJ databases">
        <title>Taro Niue Genome Assembly and Annotation.</title>
        <authorList>
            <person name="Atibalentja N."/>
            <person name="Keating K."/>
            <person name="Fields C.J."/>
        </authorList>
    </citation>
    <scope>NUCLEOTIDE SEQUENCE</scope>
    <source>
        <strain evidence="2">Niue_2</strain>
        <tissue evidence="2">Leaf</tissue>
    </source>
</reference>